<keyword evidence="2" id="KW-1185">Reference proteome</keyword>
<dbReference type="AlphaFoldDB" id="A0A316BP30"/>
<organism evidence="1 2">
    <name type="scientific">Pseudaminobacter salicylatoxidans</name>
    <dbReference type="NCBI Taxonomy" id="93369"/>
    <lineage>
        <taxon>Bacteria</taxon>
        <taxon>Pseudomonadati</taxon>
        <taxon>Pseudomonadota</taxon>
        <taxon>Alphaproteobacteria</taxon>
        <taxon>Hyphomicrobiales</taxon>
        <taxon>Phyllobacteriaceae</taxon>
        <taxon>Pseudaminobacter</taxon>
    </lineage>
</organism>
<gene>
    <name evidence="1" type="ORF">C7441_12152</name>
</gene>
<protein>
    <submittedName>
        <fullName evidence="1">Uncharacterized protein</fullName>
    </submittedName>
</protein>
<dbReference type="OrthoDB" id="8100983at2"/>
<dbReference type="RefSeq" id="WP_109614614.1">
    <property type="nucleotide sequence ID" value="NZ_QGGG01000021.1"/>
</dbReference>
<evidence type="ECO:0000313" key="2">
    <source>
        <dbReference type="Proteomes" id="UP000245396"/>
    </source>
</evidence>
<dbReference type="Proteomes" id="UP000245396">
    <property type="component" value="Unassembled WGS sequence"/>
</dbReference>
<accession>A0A316BP30</accession>
<dbReference type="EMBL" id="QGGG01000021">
    <property type="protein sequence ID" value="PWJ75270.1"/>
    <property type="molecule type" value="Genomic_DNA"/>
</dbReference>
<sequence length="97" mass="11522">MHISERLAREAYDCLNPWRAMADAKPDGTICELLFNDMAGEFETALRYFLDRDGRWFRIDPPAQIYTPPMNWRPAVAKLTPERRLYLKRQAEKRFTT</sequence>
<name>A0A316BP30_PSESE</name>
<comment type="caution">
    <text evidence="1">The sequence shown here is derived from an EMBL/GenBank/DDBJ whole genome shotgun (WGS) entry which is preliminary data.</text>
</comment>
<evidence type="ECO:0000313" key="1">
    <source>
        <dbReference type="EMBL" id="PWJ75270.1"/>
    </source>
</evidence>
<reference evidence="1 2" key="1">
    <citation type="submission" date="2018-05" db="EMBL/GenBank/DDBJ databases">
        <title>Genomic Encyclopedia of Type Strains, Phase IV (KMG-IV): sequencing the most valuable type-strain genomes for metagenomic binning, comparative biology and taxonomic classification.</title>
        <authorList>
            <person name="Goeker M."/>
        </authorList>
    </citation>
    <scope>NUCLEOTIDE SEQUENCE [LARGE SCALE GENOMIC DNA]</scope>
    <source>
        <strain evidence="1 2">DSM 6986</strain>
    </source>
</reference>
<proteinExistence type="predicted"/>